<dbReference type="AlphaFoldDB" id="X1FQZ6"/>
<reference evidence="2" key="1">
    <citation type="journal article" date="2014" name="Front. Microbiol.">
        <title>High frequency of phylogenetically diverse reductive dehalogenase-homologous genes in deep subseafloor sedimentary metagenomes.</title>
        <authorList>
            <person name="Kawai M."/>
            <person name="Futagami T."/>
            <person name="Toyoda A."/>
            <person name="Takaki Y."/>
            <person name="Nishi S."/>
            <person name="Hori S."/>
            <person name="Arai W."/>
            <person name="Tsubouchi T."/>
            <person name="Morono Y."/>
            <person name="Uchiyama I."/>
            <person name="Ito T."/>
            <person name="Fujiyama A."/>
            <person name="Inagaki F."/>
            <person name="Takami H."/>
        </authorList>
    </citation>
    <scope>NUCLEOTIDE SEQUENCE</scope>
    <source>
        <strain evidence="2">Expedition CK06-06</strain>
    </source>
</reference>
<protein>
    <recommendedName>
        <fullName evidence="1">DUF4382 domain-containing protein</fullName>
    </recommendedName>
</protein>
<feature type="non-terminal residue" evidence="2">
    <location>
        <position position="359"/>
    </location>
</feature>
<evidence type="ECO:0000313" key="2">
    <source>
        <dbReference type="EMBL" id="GAH47407.1"/>
    </source>
</evidence>
<comment type="caution">
    <text evidence="2">The sequence shown here is derived from an EMBL/GenBank/DDBJ whole genome shotgun (WGS) entry which is preliminary data.</text>
</comment>
<dbReference type="InterPro" id="IPR025491">
    <property type="entry name" value="DUF4382"/>
</dbReference>
<gene>
    <name evidence="2" type="ORF">S03H2_12813</name>
</gene>
<dbReference type="Pfam" id="PF14321">
    <property type="entry name" value="DUF4382"/>
    <property type="match status" value="1"/>
</dbReference>
<evidence type="ECO:0000259" key="1">
    <source>
        <dbReference type="Pfam" id="PF14321"/>
    </source>
</evidence>
<dbReference type="PROSITE" id="PS51257">
    <property type="entry name" value="PROKAR_LIPOPROTEIN"/>
    <property type="match status" value="1"/>
</dbReference>
<sequence>MMRRHITLAASVFSIICLSVAIFLGGCGGGGGGSAVTSSGTGTVAVFVADGPADGYDHIWIHVTEVSLIPAEGTGRSPVVMFRSQSGKGYKIDLLDYREEDFLLTVKRRVPAGRYEKVRLKVKKIESDPPCDEEWIKLPSGKIDLNPRGTFEVKPGETLLIRLDIDANKSINLHPAGQSGKCIFRPVVFVDIEPVKWRLRCPRILKGEIDRLIDEDSDGPIEGFMLALAGGRGTLEVHLLEDVVIFDDDGLPATSSDLAIGQTVWVRGRLNAKGCFQASLVVIGEVLLVKGTVEDTVDDSDGVFPLQPDPGHEFVDGTIDVKVEEETLVLIDCDEQVGPEAIQKGMRALVVGKYSIQGQ</sequence>
<proteinExistence type="predicted"/>
<accession>X1FQZ6</accession>
<feature type="domain" description="DUF4382" evidence="1">
    <location>
        <begin position="41"/>
        <end position="186"/>
    </location>
</feature>
<dbReference type="EMBL" id="BARU01006514">
    <property type="protein sequence ID" value="GAH47407.1"/>
    <property type="molecule type" value="Genomic_DNA"/>
</dbReference>
<organism evidence="2">
    <name type="scientific">marine sediment metagenome</name>
    <dbReference type="NCBI Taxonomy" id="412755"/>
    <lineage>
        <taxon>unclassified sequences</taxon>
        <taxon>metagenomes</taxon>
        <taxon>ecological metagenomes</taxon>
    </lineage>
</organism>
<name>X1FQZ6_9ZZZZ</name>